<dbReference type="Gene3D" id="2.60.40.10">
    <property type="entry name" value="Immunoglobulins"/>
    <property type="match status" value="1"/>
</dbReference>
<feature type="domain" description="IPT/TIG" evidence="2">
    <location>
        <begin position="492"/>
        <end position="562"/>
    </location>
</feature>
<feature type="transmembrane region" description="Helical" evidence="1">
    <location>
        <begin position="946"/>
        <end position="969"/>
    </location>
</feature>
<dbReference type="InterPro" id="IPR054484">
    <property type="entry name" value="ComC_SSD"/>
</dbReference>
<dbReference type="Pfam" id="PF01833">
    <property type="entry name" value="TIG"/>
    <property type="match status" value="1"/>
</dbReference>
<evidence type="ECO:0000256" key="1">
    <source>
        <dbReference type="SAM" id="Phobius"/>
    </source>
</evidence>
<evidence type="ECO:0000313" key="4">
    <source>
        <dbReference type="EMBL" id="KYQ88656.1"/>
    </source>
</evidence>
<comment type="caution">
    <text evidence="4">The sequence shown here is derived from an EMBL/GenBank/DDBJ whole genome shotgun (WGS) entry which is preliminary data.</text>
</comment>
<dbReference type="SUPFAM" id="SSF52047">
    <property type="entry name" value="RNI-like"/>
    <property type="match status" value="1"/>
</dbReference>
<reference evidence="4 5" key="1">
    <citation type="submission" date="2015-12" db="EMBL/GenBank/DDBJ databases">
        <title>Dictyostelia acquired genes for synthesis and detection of signals that induce cell-type specialization by lateral gene transfer from prokaryotes.</title>
        <authorList>
            <person name="Gloeckner G."/>
            <person name="Schaap P."/>
        </authorList>
    </citation>
    <scope>NUCLEOTIDE SEQUENCE [LARGE SCALE GENOMIC DNA]</scope>
    <source>
        <strain evidence="4 5">TK</strain>
    </source>
</reference>
<dbReference type="EMBL" id="LODT01000049">
    <property type="protein sequence ID" value="KYQ88656.1"/>
    <property type="molecule type" value="Genomic_DNA"/>
</dbReference>
<dbReference type="AlphaFoldDB" id="A0A151Z3W6"/>
<gene>
    <name evidence="4" type="ORF">DLAC_10832</name>
</gene>
<dbReference type="PANTHER" id="PTHR31378">
    <property type="entry name" value="EGF-LIKE DOMAIN-CONTAINING PROTEIN-RELATED-RELATED"/>
    <property type="match status" value="1"/>
</dbReference>
<dbReference type="PANTHER" id="PTHR31378:SF11">
    <property type="entry name" value="CARBOHYDRATE BINDING DOMAIN-CONTAINING PROTEIN-RELATED"/>
    <property type="match status" value="1"/>
</dbReference>
<dbReference type="InterPro" id="IPR002909">
    <property type="entry name" value="IPT_dom"/>
</dbReference>
<dbReference type="InterPro" id="IPR032675">
    <property type="entry name" value="LRR_dom_sf"/>
</dbReference>
<keyword evidence="5" id="KW-1185">Reference proteome</keyword>
<dbReference type="InterPro" id="IPR013783">
    <property type="entry name" value="Ig-like_fold"/>
</dbReference>
<sequence>MKIKCDPPPTEISILNSIASTYSLPFDLSNGKICTSTQNANYFSCDVTNSFITTLSLSLSTGPAQYLPSIDGLTNLKQLTLGVFVLVNTNFWDNEIGSLEKLETVLVDELISQPIYPLGSKFFPTLKTLGVKVRFNPPPELFQTQITTLYLSISNAVTALPTLTQNVVIKTFHLNGLSTFFFLDSSVSKFINLEYLNLNRRSNDLFGFNKFNLFPSLTTLLFSGSETALPSGATSIPNSLTQCTKLASLFIAKGWFTPTTSFYDFSAIATLSYISISGTYLSACQYPCLSVDPHLSFQLSITGDTSFTNIQNLDLTNFTVVSSENGYLASTLLDNQNFYLKKEIYLSSNSLSGAIPSSLCTASSINIKNNLFTSIPSCMRCNIAKFSPYIYPNSLLPVISTSSCPTLLIQNSTKSFYTTGGVMNVVGIDLGDSAEIVISNPPTVTFDIPFKQFHFQLPSGVGRNQVVNVKLYPNIVGSQINIPLTFDYMPPKISSLSIQSGRITIKGTNFGNIPTSTSVRILDQDYQIASVTHTTVILNLPQKIELLDAIFTLHLTVGGQTDSILYKNLQNGLPKIAQPIPDLNIKGGSSYFVLNNVYDLEANLVTLTIDGKTCIITSSTHNLFDFNYTEFTSGGLKSMVVSIQDGLYTDTASINVNAPVSCVPIPHSTCVNNEIVCDEGWSGEDCSSQIIIVYPGFNNTSPSTGSESNATLPGGEIVKFSTLVSILELREYNSATNEVIKVFPFNEWALKKLNDSEFQYRALFTNTFTTSIEVNIKYYSSKQTIEFANQSITILPSTLKYQISISPYHFEKTTSSLMLVFNTQIERSQQSEESCSNINYGDDPTSDDYQFVRLQVNEVSLYGKFIKYGIVDNRTRVISNSFIPDNSTQISTKSGTLIGINIPYFTKEVILDPDFSVLVDTKSASTKTNSLCSVADVNKKLTSSQVAGIVVSVVGFVAVASIAIGYVVYRNLKIKRELNNFKNKLDQVNNIN</sequence>
<name>A0A151Z3W6_TIELA</name>
<dbReference type="InParanoid" id="A0A151Z3W6"/>
<dbReference type="Pfam" id="PF22933">
    <property type="entry name" value="ComC_SSD"/>
    <property type="match status" value="1"/>
</dbReference>
<evidence type="ECO:0000259" key="2">
    <source>
        <dbReference type="Pfam" id="PF01833"/>
    </source>
</evidence>
<keyword evidence="1" id="KW-0812">Transmembrane</keyword>
<protein>
    <submittedName>
        <fullName evidence="4">EGF-like domain-containing protein</fullName>
    </submittedName>
</protein>
<keyword evidence="1" id="KW-1133">Transmembrane helix</keyword>
<accession>A0A151Z3W6</accession>
<dbReference type="Gene3D" id="3.80.10.10">
    <property type="entry name" value="Ribonuclease Inhibitor"/>
    <property type="match status" value="1"/>
</dbReference>
<keyword evidence="1" id="KW-0472">Membrane</keyword>
<organism evidence="4 5">
    <name type="scientific">Tieghemostelium lacteum</name>
    <name type="common">Slime mold</name>
    <name type="synonym">Dictyostelium lacteum</name>
    <dbReference type="NCBI Taxonomy" id="361077"/>
    <lineage>
        <taxon>Eukaryota</taxon>
        <taxon>Amoebozoa</taxon>
        <taxon>Evosea</taxon>
        <taxon>Eumycetozoa</taxon>
        <taxon>Dictyostelia</taxon>
        <taxon>Dictyosteliales</taxon>
        <taxon>Raperosteliaceae</taxon>
        <taxon>Tieghemostelium</taxon>
    </lineage>
</organism>
<dbReference type="Proteomes" id="UP000076078">
    <property type="component" value="Unassembled WGS sequence"/>
</dbReference>
<dbReference type="OrthoDB" id="19767at2759"/>
<evidence type="ECO:0000313" key="5">
    <source>
        <dbReference type="Proteomes" id="UP000076078"/>
    </source>
</evidence>
<evidence type="ECO:0000259" key="3">
    <source>
        <dbReference type="Pfam" id="PF22933"/>
    </source>
</evidence>
<feature type="domain" description="ComC supersandwich" evidence="3">
    <location>
        <begin position="718"/>
        <end position="918"/>
    </location>
</feature>
<proteinExistence type="predicted"/>